<dbReference type="KEGG" id="cpro:CPRO_24230"/>
<dbReference type="RefSeq" id="WP_066052094.1">
    <property type="nucleotide sequence ID" value="NZ_CP014223.1"/>
</dbReference>
<reference evidence="9" key="3">
    <citation type="submission" date="2016-11" db="EMBL/GenBank/DDBJ databases">
        <authorList>
            <person name="Varghese N."/>
            <person name="Submissions S."/>
        </authorList>
    </citation>
    <scope>NUCLEOTIDE SEQUENCE</scope>
    <source>
        <strain evidence="9">DSM 1682</strain>
    </source>
</reference>
<organism evidence="9 11">
    <name type="scientific">Anaerotignum propionicum DSM 1682</name>
    <dbReference type="NCBI Taxonomy" id="991789"/>
    <lineage>
        <taxon>Bacteria</taxon>
        <taxon>Bacillati</taxon>
        <taxon>Bacillota</taxon>
        <taxon>Clostridia</taxon>
        <taxon>Lachnospirales</taxon>
        <taxon>Anaerotignaceae</taxon>
        <taxon>Anaerotignum</taxon>
    </lineage>
</organism>
<feature type="region of interest" description="Disordered" evidence="7">
    <location>
        <begin position="224"/>
        <end position="253"/>
    </location>
</feature>
<dbReference type="GO" id="GO:0004176">
    <property type="term" value="F:ATP-dependent peptidase activity"/>
    <property type="evidence" value="ECO:0007669"/>
    <property type="project" value="InterPro"/>
</dbReference>
<evidence type="ECO:0000313" key="9">
    <source>
        <dbReference type="EMBL" id="SHF03484.1"/>
    </source>
</evidence>
<keyword evidence="4 8" id="KW-0378">Hydrolase</keyword>
<reference evidence="10" key="2">
    <citation type="submission" date="2016-01" db="EMBL/GenBank/DDBJ databases">
        <authorList>
            <person name="Poehlein A."/>
            <person name="Schlien K."/>
            <person name="Gottschalk G."/>
            <person name="Buckel W."/>
            <person name="Daniel R."/>
        </authorList>
    </citation>
    <scope>NUCLEOTIDE SEQUENCE [LARGE SCALE GENOMIC DNA]</scope>
    <source>
        <strain evidence="10">X2</strain>
    </source>
</reference>
<dbReference type="Pfam" id="PF00574">
    <property type="entry name" value="CLP_protease"/>
    <property type="match status" value="1"/>
</dbReference>
<evidence type="ECO:0000256" key="5">
    <source>
        <dbReference type="ARBA" id="ARBA00022825"/>
    </source>
</evidence>
<sequence>MRTIWKLEQSVSPDTLEMYIYESIRPDSYDWWNDEVITSETSANHFREELAKYPNAKFINLYVNSYGGDVKEAMGIHSQLKRHQACVTGYVDGFAASAASYILTACDKVVMASPTMQMLHDMWNMSIGNAREHRKNAEDLDAIMKGNRQAYLDKSNGKLNEEQLIEIMAAETWLTATQCFEYGLCDEIGERQVDMAKAAEALKESHEALQRKNLELVAKLKQLATPPKEPTPQPPAEPQQNRLQKFMTSVKGC</sequence>
<feature type="compositionally biased region" description="Pro residues" evidence="7">
    <location>
        <begin position="227"/>
        <end position="237"/>
    </location>
</feature>
<gene>
    <name evidence="8" type="primary">clpP1</name>
    <name evidence="8" type="ORF">CPRO_24230</name>
    <name evidence="9" type="ORF">SAMN02745151_02569</name>
</gene>
<dbReference type="GO" id="GO:0004252">
    <property type="term" value="F:serine-type endopeptidase activity"/>
    <property type="evidence" value="ECO:0007669"/>
    <property type="project" value="InterPro"/>
</dbReference>
<dbReference type="Proteomes" id="UP000068026">
    <property type="component" value="Chromosome"/>
</dbReference>
<dbReference type="OrthoDB" id="9806592at2"/>
<keyword evidence="2" id="KW-0963">Cytoplasm</keyword>
<evidence type="ECO:0000256" key="7">
    <source>
        <dbReference type="SAM" id="MobiDB-lite"/>
    </source>
</evidence>
<dbReference type="Proteomes" id="UP000184204">
    <property type="component" value="Unassembled WGS sequence"/>
</dbReference>
<evidence type="ECO:0000313" key="11">
    <source>
        <dbReference type="Proteomes" id="UP000184204"/>
    </source>
</evidence>
<dbReference type="PANTHER" id="PTHR10381">
    <property type="entry name" value="ATP-DEPENDENT CLP PROTEASE PROTEOLYTIC SUBUNIT"/>
    <property type="match status" value="1"/>
</dbReference>
<dbReference type="InterPro" id="IPR023562">
    <property type="entry name" value="ClpP/TepA"/>
</dbReference>
<dbReference type="PRINTS" id="PR00127">
    <property type="entry name" value="CLPPROTEASEP"/>
</dbReference>
<dbReference type="CDD" id="cd07016">
    <property type="entry name" value="S14_ClpP_1"/>
    <property type="match status" value="1"/>
</dbReference>
<keyword evidence="5" id="KW-0720">Serine protease</keyword>
<evidence type="ECO:0000313" key="8">
    <source>
        <dbReference type="EMBL" id="AMJ41989.1"/>
    </source>
</evidence>
<protein>
    <recommendedName>
        <fullName evidence="6">ATP-dependent Clp protease proteolytic subunit</fullName>
    </recommendedName>
</protein>
<dbReference type="GO" id="GO:0051117">
    <property type="term" value="F:ATPase binding"/>
    <property type="evidence" value="ECO:0007669"/>
    <property type="project" value="TreeGrafter"/>
</dbReference>
<evidence type="ECO:0000256" key="2">
    <source>
        <dbReference type="ARBA" id="ARBA00022490"/>
    </source>
</evidence>
<proteinExistence type="inferred from homology"/>
<evidence type="ECO:0000256" key="3">
    <source>
        <dbReference type="ARBA" id="ARBA00022670"/>
    </source>
</evidence>
<dbReference type="EMBL" id="CP014223">
    <property type="protein sequence ID" value="AMJ41989.1"/>
    <property type="molecule type" value="Genomic_DNA"/>
</dbReference>
<reference evidence="8 10" key="1">
    <citation type="journal article" date="2016" name="Genome Announc.">
        <title>Complete Genome Sequence of the Amino Acid-Fermenting Clostridium propionicum X2 (DSM 1682).</title>
        <authorList>
            <person name="Poehlein A."/>
            <person name="Schlien K."/>
            <person name="Chowdhury N.P."/>
            <person name="Gottschalk G."/>
            <person name="Buckel W."/>
            <person name="Daniel R."/>
        </authorList>
    </citation>
    <scope>NUCLEOTIDE SEQUENCE [LARGE SCALE GENOMIC DNA]</scope>
    <source>
        <strain evidence="8 10">X2</strain>
    </source>
</reference>
<evidence type="ECO:0000256" key="4">
    <source>
        <dbReference type="ARBA" id="ARBA00022801"/>
    </source>
</evidence>
<name>A0A0X8VDV0_ANAPI</name>
<evidence type="ECO:0000313" key="10">
    <source>
        <dbReference type="Proteomes" id="UP000068026"/>
    </source>
</evidence>
<evidence type="ECO:0000256" key="6">
    <source>
        <dbReference type="RuleBase" id="RU003567"/>
    </source>
</evidence>
<keyword evidence="10" id="KW-1185">Reference proteome</keyword>
<evidence type="ECO:0000256" key="1">
    <source>
        <dbReference type="ARBA" id="ARBA00007039"/>
    </source>
</evidence>
<dbReference type="EMBL" id="FQUA01000014">
    <property type="protein sequence ID" value="SHF03484.1"/>
    <property type="molecule type" value="Genomic_DNA"/>
</dbReference>
<dbReference type="GO" id="GO:0009368">
    <property type="term" value="C:endopeptidase Clp complex"/>
    <property type="evidence" value="ECO:0007669"/>
    <property type="project" value="TreeGrafter"/>
</dbReference>
<dbReference type="PANTHER" id="PTHR10381:SF70">
    <property type="entry name" value="ATP-DEPENDENT CLP PROTEASE PROTEOLYTIC SUBUNIT"/>
    <property type="match status" value="1"/>
</dbReference>
<dbReference type="InterPro" id="IPR001907">
    <property type="entry name" value="ClpP"/>
</dbReference>
<dbReference type="Gene3D" id="3.90.226.10">
    <property type="entry name" value="2-enoyl-CoA Hydratase, Chain A, domain 1"/>
    <property type="match status" value="1"/>
</dbReference>
<dbReference type="SUPFAM" id="SSF52096">
    <property type="entry name" value="ClpP/crotonase"/>
    <property type="match status" value="1"/>
</dbReference>
<dbReference type="GO" id="GO:0006515">
    <property type="term" value="P:protein quality control for misfolded or incompletely synthesized proteins"/>
    <property type="evidence" value="ECO:0007669"/>
    <property type="project" value="TreeGrafter"/>
</dbReference>
<comment type="similarity">
    <text evidence="1 6">Belongs to the peptidase S14 family.</text>
</comment>
<accession>A0A0X8VDV0</accession>
<reference evidence="11" key="4">
    <citation type="submission" date="2016-11" db="EMBL/GenBank/DDBJ databases">
        <authorList>
            <person name="Jaros S."/>
            <person name="Januszkiewicz K."/>
            <person name="Wedrychowicz H."/>
        </authorList>
    </citation>
    <scope>NUCLEOTIDE SEQUENCE [LARGE SCALE GENOMIC DNA]</scope>
    <source>
        <strain evidence="11">DSM 1682</strain>
    </source>
</reference>
<dbReference type="InterPro" id="IPR029045">
    <property type="entry name" value="ClpP/crotonase-like_dom_sf"/>
</dbReference>
<keyword evidence="3 9" id="KW-0645">Protease</keyword>
<dbReference type="NCBIfam" id="NF045542">
    <property type="entry name" value="Clp_rel_HeadMat"/>
    <property type="match status" value="1"/>
</dbReference>
<dbReference type="AlphaFoldDB" id="A0A0X8VDV0"/>